<accession>A0ABS9Q2G2</accession>
<protein>
    <submittedName>
        <fullName evidence="3">DUF2304 domain-containing protein</fullName>
    </submittedName>
</protein>
<keyword evidence="2" id="KW-0472">Membrane</keyword>
<evidence type="ECO:0000313" key="3">
    <source>
        <dbReference type="EMBL" id="MCG7322057.1"/>
    </source>
</evidence>
<feature type="transmembrane region" description="Helical" evidence="2">
    <location>
        <begin position="35"/>
        <end position="56"/>
    </location>
</feature>
<dbReference type="InterPro" id="IPR019277">
    <property type="entry name" value="DUF2304"/>
</dbReference>
<sequence length="147" mass="16300">MKALIQLALIATIVVVLLRMTTARGARTQAIRRLGLFAFAAFAVYSIIFPSVWVRLARAVGVGRGTDLVLYVLAIAFLGYMMSTHLRFREMDVRFTRLSRRIALDEAAARHPEVASRSQGQPAATVMRPEDMTDVPDPEADPSDDPR</sequence>
<reference evidence="3 4" key="1">
    <citation type="submission" date="2022-02" db="EMBL/GenBank/DDBJ databases">
        <title>Uncovering new skin microbiome diversity through culturing and metagenomics.</title>
        <authorList>
            <person name="Conlan S."/>
            <person name="Deming C."/>
            <person name="Nisc Comparative Sequencing Program N."/>
            <person name="Segre J.A."/>
        </authorList>
    </citation>
    <scope>NUCLEOTIDE SEQUENCE [LARGE SCALE GENOMIC DNA]</scope>
    <source>
        <strain evidence="3 4">ACRQZ</strain>
    </source>
</reference>
<evidence type="ECO:0000256" key="2">
    <source>
        <dbReference type="SAM" id="Phobius"/>
    </source>
</evidence>
<dbReference type="Proteomes" id="UP001521931">
    <property type="component" value="Unassembled WGS sequence"/>
</dbReference>
<name>A0ABS9Q2G2_9MICO</name>
<feature type="region of interest" description="Disordered" evidence="1">
    <location>
        <begin position="108"/>
        <end position="147"/>
    </location>
</feature>
<dbReference type="EMBL" id="JAKRCV010000024">
    <property type="protein sequence ID" value="MCG7322057.1"/>
    <property type="molecule type" value="Genomic_DNA"/>
</dbReference>
<dbReference type="Pfam" id="PF10066">
    <property type="entry name" value="DUF2304"/>
    <property type="match status" value="1"/>
</dbReference>
<gene>
    <name evidence="3" type="ORF">MHL29_09175</name>
</gene>
<organism evidence="3 4">
    <name type="scientific">Arsenicicoccus bolidensis</name>
    <dbReference type="NCBI Taxonomy" id="229480"/>
    <lineage>
        <taxon>Bacteria</taxon>
        <taxon>Bacillati</taxon>
        <taxon>Actinomycetota</taxon>
        <taxon>Actinomycetes</taxon>
        <taxon>Micrococcales</taxon>
        <taxon>Intrasporangiaceae</taxon>
        <taxon>Arsenicicoccus</taxon>
    </lineage>
</organism>
<evidence type="ECO:0000313" key="4">
    <source>
        <dbReference type="Proteomes" id="UP001521931"/>
    </source>
</evidence>
<feature type="transmembrane region" description="Helical" evidence="2">
    <location>
        <begin position="68"/>
        <end position="88"/>
    </location>
</feature>
<proteinExistence type="predicted"/>
<evidence type="ECO:0000256" key="1">
    <source>
        <dbReference type="SAM" id="MobiDB-lite"/>
    </source>
</evidence>
<keyword evidence="2" id="KW-1133">Transmembrane helix</keyword>
<keyword evidence="2" id="KW-0812">Transmembrane</keyword>
<comment type="caution">
    <text evidence="3">The sequence shown here is derived from an EMBL/GenBank/DDBJ whole genome shotgun (WGS) entry which is preliminary data.</text>
</comment>
<feature type="compositionally biased region" description="Acidic residues" evidence="1">
    <location>
        <begin position="132"/>
        <end position="147"/>
    </location>
</feature>
<dbReference type="RefSeq" id="WP_239264064.1">
    <property type="nucleotide sequence ID" value="NZ_JAKRCV010000024.1"/>
</dbReference>
<keyword evidence="4" id="KW-1185">Reference proteome</keyword>